<protein>
    <submittedName>
        <fullName evidence="3">Phosphatidylinositol N-acetylglucosaminyltransferase subunit Q</fullName>
    </submittedName>
</protein>
<dbReference type="PANTHER" id="PTHR21329:SF3">
    <property type="entry name" value="PHOSPHATIDYLINOSITOL N-ACETYLGLUCOSAMINYLTRANSFERASE SUBUNIT Q"/>
    <property type="match status" value="1"/>
</dbReference>
<evidence type="ECO:0000256" key="2">
    <source>
        <dbReference type="SAM" id="Phobius"/>
    </source>
</evidence>
<dbReference type="GO" id="GO:0005783">
    <property type="term" value="C:endoplasmic reticulum"/>
    <property type="evidence" value="ECO:0007669"/>
    <property type="project" value="TreeGrafter"/>
</dbReference>
<feature type="compositionally biased region" description="Low complexity" evidence="1">
    <location>
        <begin position="200"/>
        <end position="211"/>
    </location>
</feature>
<name>A0A9N8E6N0_9STRA</name>
<feature type="transmembrane region" description="Helical" evidence="2">
    <location>
        <begin position="456"/>
        <end position="487"/>
    </location>
</feature>
<dbReference type="EMBL" id="CAICTM010000729">
    <property type="protein sequence ID" value="CAB9515661.1"/>
    <property type="molecule type" value="Genomic_DNA"/>
</dbReference>
<evidence type="ECO:0000313" key="4">
    <source>
        <dbReference type="Proteomes" id="UP001153069"/>
    </source>
</evidence>
<feature type="region of interest" description="Disordered" evidence="1">
    <location>
        <begin position="198"/>
        <end position="229"/>
    </location>
</feature>
<evidence type="ECO:0000313" key="3">
    <source>
        <dbReference type="EMBL" id="CAB9515661.1"/>
    </source>
</evidence>
<keyword evidence="2" id="KW-1133">Transmembrane helix</keyword>
<evidence type="ECO:0000256" key="1">
    <source>
        <dbReference type="SAM" id="MobiDB-lite"/>
    </source>
</evidence>
<dbReference type="GO" id="GO:0016020">
    <property type="term" value="C:membrane"/>
    <property type="evidence" value="ECO:0007669"/>
    <property type="project" value="InterPro"/>
</dbReference>
<dbReference type="InterPro" id="IPR007720">
    <property type="entry name" value="PigQ/GPI1"/>
</dbReference>
<keyword evidence="3" id="KW-0328">Glycosyltransferase</keyword>
<dbReference type="AlphaFoldDB" id="A0A9N8E6N0"/>
<sequence length="605" mass="67281">MEGASITDDWQGSKRRLLFWPDVNPPLGTEGFVLGWYWKQGSASNNWPTAATLVVAGIVGRKEDDGNEISQAHDNLQKRLGSLRETPKGLDSNSHVNELRIVGYLLASSGGDSEMSNATKEWLKQDNLLIFYLQQGTNYPTIQYEEQGCQIVLYDPHKTYHDNICSPESTFGKILAQVSMAQPILTCLAKTKEISDDNSKITATSDTTSDDNSLDRPDESGQRKEAPTGIIGSSLPVLRHSMMFSHLWGDSLWRSSPLTRLVWDSYNNMPREKRTNQRLADAMDLVAGILCGVVLVVWGQSSVSSMISSYFVEQPYLPAWLDWLESFPIGFKLNVAVTLAIGQEIRSLVLLRQAILSFLIDSMANDYTIGVSIGSYYNDVAILAICAVLGGTGCLALAMDMVALLTIHLALLAEGFRYVYRTEFYLLASSWRLFRGKKLNILRKRTDTMEYDSMQLLMGSMLFVASLFLLTTVLVYYTFFTILNLVVRTITTAVLWTIYSVIIDFPFGTCFLRLLYPGSYTARVLIQEEEAADTDSSPTGIVITRLQAIPESLGSILASQTNLTRRIRALKSWLGSVFSEILSGKPTAKSFVEHLQSTVTCNPGI</sequence>
<dbReference type="GO" id="GO:0016757">
    <property type="term" value="F:glycosyltransferase activity"/>
    <property type="evidence" value="ECO:0007669"/>
    <property type="project" value="UniProtKB-KW"/>
</dbReference>
<keyword evidence="3" id="KW-0808">Transferase</keyword>
<comment type="caution">
    <text evidence="3">The sequence shown here is derived from an EMBL/GenBank/DDBJ whole genome shotgun (WGS) entry which is preliminary data.</text>
</comment>
<organism evidence="3 4">
    <name type="scientific">Seminavis robusta</name>
    <dbReference type="NCBI Taxonomy" id="568900"/>
    <lineage>
        <taxon>Eukaryota</taxon>
        <taxon>Sar</taxon>
        <taxon>Stramenopiles</taxon>
        <taxon>Ochrophyta</taxon>
        <taxon>Bacillariophyta</taxon>
        <taxon>Bacillariophyceae</taxon>
        <taxon>Bacillariophycidae</taxon>
        <taxon>Naviculales</taxon>
        <taxon>Naviculaceae</taxon>
        <taxon>Seminavis</taxon>
    </lineage>
</organism>
<feature type="transmembrane region" description="Helical" evidence="2">
    <location>
        <begin position="493"/>
        <end position="516"/>
    </location>
</feature>
<dbReference type="PANTHER" id="PTHR21329">
    <property type="entry name" value="PHOSPHATIDYLINOSITOL N-ACETYLGLUCOSAMINYLTRANSFERASE SUBUNIT Q-RELATED"/>
    <property type="match status" value="1"/>
</dbReference>
<keyword evidence="4" id="KW-1185">Reference proteome</keyword>
<accession>A0A9N8E6N0</accession>
<keyword evidence="2" id="KW-0812">Transmembrane</keyword>
<feature type="transmembrane region" description="Helical" evidence="2">
    <location>
        <begin position="279"/>
        <end position="300"/>
    </location>
</feature>
<proteinExistence type="predicted"/>
<gene>
    <name evidence="3" type="ORF">SEMRO_730_G194080.1</name>
</gene>
<feature type="compositionally biased region" description="Basic and acidic residues" evidence="1">
    <location>
        <begin position="213"/>
        <end position="226"/>
    </location>
</feature>
<dbReference type="Pfam" id="PF05024">
    <property type="entry name" value="Gpi1"/>
    <property type="match status" value="1"/>
</dbReference>
<keyword evidence="2" id="KW-0472">Membrane</keyword>
<reference evidence="3" key="1">
    <citation type="submission" date="2020-06" db="EMBL/GenBank/DDBJ databases">
        <authorList>
            <consortium name="Plant Systems Biology data submission"/>
        </authorList>
    </citation>
    <scope>NUCLEOTIDE SEQUENCE</scope>
    <source>
        <strain evidence="3">D6</strain>
    </source>
</reference>
<dbReference type="OrthoDB" id="70250at2759"/>
<dbReference type="GO" id="GO:0006506">
    <property type="term" value="P:GPI anchor biosynthetic process"/>
    <property type="evidence" value="ECO:0007669"/>
    <property type="project" value="InterPro"/>
</dbReference>
<feature type="transmembrane region" description="Helical" evidence="2">
    <location>
        <begin position="380"/>
        <end position="412"/>
    </location>
</feature>
<dbReference type="Proteomes" id="UP001153069">
    <property type="component" value="Unassembled WGS sequence"/>
</dbReference>